<dbReference type="EMBL" id="CP009211">
    <property type="protein sequence ID" value="AIJ34347.1"/>
    <property type="molecule type" value="Genomic_DNA"/>
</dbReference>
<evidence type="ECO:0000313" key="3">
    <source>
        <dbReference type="EMBL" id="AIJ34347.1"/>
    </source>
</evidence>
<dbReference type="SUPFAM" id="SSF46894">
    <property type="entry name" value="C-terminal effector domain of the bipartite response regulators"/>
    <property type="match status" value="1"/>
</dbReference>
<dbReference type="Gene3D" id="1.25.40.10">
    <property type="entry name" value="Tetratricopeptide repeat domain"/>
    <property type="match status" value="1"/>
</dbReference>
<dbReference type="Pfam" id="PF00196">
    <property type="entry name" value="GerE"/>
    <property type="match status" value="1"/>
</dbReference>
<evidence type="ECO:0000259" key="2">
    <source>
        <dbReference type="PROSITE" id="PS50043"/>
    </source>
</evidence>
<reference evidence="3 5" key="1">
    <citation type="submission" date="2014-08" db="EMBL/GenBank/DDBJ databases">
        <title>Complete genome sequence of Corynebacterium imitans DSM 44264, isolated from a five-month-old boy with suspected pharyngeal diphtheria.</title>
        <authorList>
            <person name="Mollmann S."/>
            <person name="Albersmeier A."/>
            <person name="Ruckert C."/>
            <person name="Tauch A."/>
        </authorList>
    </citation>
    <scope>NUCLEOTIDE SEQUENCE [LARGE SCALE GENOMIC DNA]</scope>
    <source>
        <strain evidence="3 5">DSM 44264</strain>
    </source>
</reference>
<dbReference type="SUPFAM" id="SSF48452">
    <property type="entry name" value="TPR-like"/>
    <property type="match status" value="1"/>
</dbReference>
<dbReference type="Proteomes" id="UP000028780">
    <property type="component" value="Chromosome"/>
</dbReference>
<sequence>MLTESYLEREIQHALLSLPEGVGYAALVSGPAGAGKSDMVARLTTPLTDWKRVQVGALEWEQDNEGYIQRIVEGRLGHPLAPAPDEGYDPAPLICVDHAQWADRASIRALLSAVRSVSAGNAALLLTVDSDADPLELRSAVDAVFEIPPMDTGEVQRFVSQAVGASITAQTATQMRVITGGNPAYVRQLLGQYPADHWSTEAPLLRVPDDWHAALLRRCPEAEQRKMRELLLATALVSYDDGPQPLTLLESILPGMEETFSAALNAGVLGIHLLGGQRFVYFRHTTDRAAVRAGADIPFMRALHAKAATFYTNRGNLNASTFHWAQSQPARDPNVTRALLERAAALGRAGQWLDAARFQLLAATIAQNVNLEERHTLSAVESLISGSDIRQAKLHASTLPATDVDPHVDSVRGFLAIHEGQRNAADTLLERAWNGAGEAEETAPLRASIAARRTLFHLHEWEPEEIIRWAEITRREAGEDFLTVADTRYLSTMAEGVLCGTIPTYEEDPRETPVLAFRREMTLGWFNTVHDNLAEARQRLQVTTRQEGAHRIVVWMDAWLARTLYLLGEPGNALQVVERGLSRAEQHGLEFLSPLLLWTGTACAQLRGEHSLAASYTNRLTLNEDAFVIQRVPALLTQLRSALAKSDYRTAVRFGRELATIQERTDISQPGFWPWEDLYARALLATGEHEKAETVLETAEARAATSHIDSVHARLAVPRANLLIQRGDTAAGLRTFQDAVERLQFRQLPAAESTLLFAYGRALRRLGRRKQADDALAQASSLFQAMGAHELVALADRERRAGGLGERVNGFAGLTPQEEEIARAVATGASNKEVANEFYLSTKTVEYHLTRVYRKLGIRSRNELASALERK</sequence>
<dbReference type="SMART" id="SM00421">
    <property type="entry name" value="HTH_LUXR"/>
    <property type="match status" value="1"/>
</dbReference>
<dbReference type="PANTHER" id="PTHR43214">
    <property type="entry name" value="TWO-COMPONENT RESPONSE REGULATOR"/>
    <property type="match status" value="1"/>
</dbReference>
<dbReference type="RefSeq" id="WP_038592862.1">
    <property type="nucleotide sequence ID" value="NZ_CP009211.1"/>
</dbReference>
<dbReference type="SUPFAM" id="SSF52540">
    <property type="entry name" value="P-loop containing nucleoside triphosphate hydrolases"/>
    <property type="match status" value="1"/>
</dbReference>
<evidence type="ECO:0000313" key="5">
    <source>
        <dbReference type="Proteomes" id="UP000028780"/>
    </source>
</evidence>
<dbReference type="InterPro" id="IPR036388">
    <property type="entry name" value="WH-like_DNA-bd_sf"/>
</dbReference>
<dbReference type="eggNOG" id="COG2909">
    <property type="taxonomic scope" value="Bacteria"/>
</dbReference>
<dbReference type="HOGENOM" id="CLU_006850_3_0_11"/>
<dbReference type="PROSITE" id="PS00622">
    <property type="entry name" value="HTH_LUXR_1"/>
    <property type="match status" value="1"/>
</dbReference>
<feature type="domain" description="HTH luxR-type" evidence="2">
    <location>
        <begin position="807"/>
        <end position="871"/>
    </location>
</feature>
<dbReference type="AlphaFoldDB" id="A0A076NTW8"/>
<proteinExistence type="predicted"/>
<name>A0A076NTW8_9CORY</name>
<dbReference type="Proteomes" id="UP000215374">
    <property type="component" value="Chromosome 1"/>
</dbReference>
<dbReference type="GO" id="GO:0006355">
    <property type="term" value="P:regulation of DNA-templated transcription"/>
    <property type="evidence" value="ECO:0007669"/>
    <property type="project" value="InterPro"/>
</dbReference>
<dbReference type="InterPro" id="IPR039420">
    <property type="entry name" value="WalR-like"/>
</dbReference>
<dbReference type="GO" id="GO:0003677">
    <property type="term" value="F:DNA binding"/>
    <property type="evidence" value="ECO:0007669"/>
    <property type="project" value="UniProtKB-KW"/>
</dbReference>
<gene>
    <name evidence="4" type="primary">nreC_2</name>
    <name evidence="3" type="ORF">CIMIT_11050</name>
    <name evidence="4" type="ORF">SAMEA4535761_02268</name>
</gene>
<dbReference type="InterPro" id="IPR000792">
    <property type="entry name" value="Tscrpt_reg_LuxR_C"/>
</dbReference>
<accession>A0A076NTW8</accession>
<dbReference type="KEGG" id="cii:CIMIT_11050"/>
<dbReference type="PRINTS" id="PR00038">
    <property type="entry name" value="HTHLUXR"/>
</dbReference>
<dbReference type="InterPro" id="IPR011990">
    <property type="entry name" value="TPR-like_helical_dom_sf"/>
</dbReference>
<evidence type="ECO:0000313" key="4">
    <source>
        <dbReference type="EMBL" id="SNV85253.1"/>
    </source>
</evidence>
<dbReference type="Gene3D" id="1.10.10.10">
    <property type="entry name" value="Winged helix-like DNA-binding domain superfamily/Winged helix DNA-binding domain"/>
    <property type="match status" value="1"/>
</dbReference>
<evidence type="ECO:0000313" key="6">
    <source>
        <dbReference type="Proteomes" id="UP000215374"/>
    </source>
</evidence>
<organism evidence="3 5">
    <name type="scientific">Corynebacterium imitans</name>
    <dbReference type="NCBI Taxonomy" id="156978"/>
    <lineage>
        <taxon>Bacteria</taxon>
        <taxon>Bacillati</taxon>
        <taxon>Actinomycetota</taxon>
        <taxon>Actinomycetes</taxon>
        <taxon>Mycobacteriales</taxon>
        <taxon>Corynebacteriaceae</taxon>
        <taxon>Corynebacterium</taxon>
    </lineage>
</organism>
<dbReference type="PROSITE" id="PS50043">
    <property type="entry name" value="HTH_LUXR_2"/>
    <property type="match status" value="1"/>
</dbReference>
<reference evidence="4 6" key="2">
    <citation type="submission" date="2017-06" db="EMBL/GenBank/DDBJ databases">
        <authorList>
            <consortium name="Pathogen Informatics"/>
        </authorList>
    </citation>
    <scope>NUCLEOTIDE SEQUENCE [LARGE SCALE GENOMIC DNA]</scope>
    <source>
        <strain evidence="4 6">NCTC13015</strain>
    </source>
</reference>
<dbReference type="InterPro" id="IPR027417">
    <property type="entry name" value="P-loop_NTPase"/>
</dbReference>
<keyword evidence="1" id="KW-0238">DNA-binding</keyword>
<dbReference type="STRING" id="156978.CIMIT_11050"/>
<keyword evidence="5" id="KW-1185">Reference proteome</keyword>
<protein>
    <submittedName>
        <fullName evidence="4">Transcriptional regulator</fullName>
    </submittedName>
</protein>
<dbReference type="CDD" id="cd06170">
    <property type="entry name" value="LuxR_C_like"/>
    <property type="match status" value="1"/>
</dbReference>
<dbReference type="OrthoDB" id="134933at2"/>
<dbReference type="EMBL" id="LT906467">
    <property type="protein sequence ID" value="SNV85253.1"/>
    <property type="molecule type" value="Genomic_DNA"/>
</dbReference>
<dbReference type="PANTHER" id="PTHR43214:SF42">
    <property type="entry name" value="TRANSCRIPTIONAL REGULATORY PROTEIN DESR"/>
    <property type="match status" value="1"/>
</dbReference>
<dbReference type="InterPro" id="IPR016032">
    <property type="entry name" value="Sig_transdc_resp-reg_C-effctor"/>
</dbReference>
<evidence type="ECO:0000256" key="1">
    <source>
        <dbReference type="ARBA" id="ARBA00023125"/>
    </source>
</evidence>